<sequence>MATPVSGANSWLSIQGRLIFFRPEEENQHFELKEYGDYTIKVTPYAPEDVSLYLDDEKVESEHYGLWKFNPTHYAGLYKVTAKAPGQPDQETWLRVFPHKFTQKAYEYMKEELSRTAIDLLFHLNSPALERANYTSHTRETSALHDYQQVRRIIGEMRDIILRIRLAPHTTLHTELVQQKLQQLRRFSPEMQPVAGARVPIPARNGQAARSIPHEWMTRRSYLSYDSYENRLLKHFIKQQLLPKLGSIQERAEQEKEKVKDTYNRYHNKEDQQLMGRLGQAIEKCKEMRQSCLYWTNELFLQAAQPLGIPGQATQVLQKDPAYSRFYRLYLQFQQRLQTTIETEKYITAISLRRVSALYEMWSIFGVTRLVTDIMEKEGYQMTANSTFEITENLFHFSVKTNTASIVLEKGDARIEIKYEPYYHNIAERGLKLPAIVSTTINGGHLTPDMAIEVYKGGEPQTAS</sequence>
<gene>
    <name evidence="2" type="ORF">KDK_74030</name>
</gene>
<dbReference type="InterPro" id="IPR018633">
    <property type="entry name" value="DUF2357"/>
</dbReference>
<protein>
    <recommendedName>
        <fullName evidence="1">DUF2357 domain-containing protein</fullName>
    </recommendedName>
</protein>
<evidence type="ECO:0000259" key="1">
    <source>
        <dbReference type="Pfam" id="PF09823"/>
    </source>
</evidence>
<comment type="caution">
    <text evidence="2">The sequence shown here is derived from an EMBL/GenBank/DDBJ whole genome shotgun (WGS) entry which is preliminary data.</text>
</comment>
<dbReference type="Proteomes" id="UP000287188">
    <property type="component" value="Unassembled WGS sequence"/>
</dbReference>
<name>A0A402AX24_9CHLR</name>
<dbReference type="Pfam" id="PF09823">
    <property type="entry name" value="DUF2357"/>
    <property type="match status" value="1"/>
</dbReference>
<feature type="domain" description="DUF2357" evidence="1">
    <location>
        <begin position="69"/>
        <end position="330"/>
    </location>
</feature>
<organism evidence="2 3">
    <name type="scientific">Dictyobacter kobayashii</name>
    <dbReference type="NCBI Taxonomy" id="2014872"/>
    <lineage>
        <taxon>Bacteria</taxon>
        <taxon>Bacillati</taxon>
        <taxon>Chloroflexota</taxon>
        <taxon>Ktedonobacteria</taxon>
        <taxon>Ktedonobacterales</taxon>
        <taxon>Dictyobacteraceae</taxon>
        <taxon>Dictyobacter</taxon>
    </lineage>
</organism>
<evidence type="ECO:0000313" key="2">
    <source>
        <dbReference type="EMBL" id="GCE23603.1"/>
    </source>
</evidence>
<accession>A0A402AX24</accession>
<evidence type="ECO:0000313" key="3">
    <source>
        <dbReference type="Proteomes" id="UP000287188"/>
    </source>
</evidence>
<dbReference type="RefSeq" id="WP_126557004.1">
    <property type="nucleotide sequence ID" value="NZ_BIFS01000002.1"/>
</dbReference>
<dbReference type="AlphaFoldDB" id="A0A402AX24"/>
<keyword evidence="3" id="KW-1185">Reference proteome</keyword>
<proteinExistence type="predicted"/>
<reference evidence="3" key="1">
    <citation type="submission" date="2018-12" db="EMBL/GenBank/DDBJ databases">
        <title>Tengunoibacter tsumagoiensis gen. nov., sp. nov., Dictyobacter kobayashii sp. nov., D. alpinus sp. nov., and D. joshuensis sp. nov. and description of Dictyobacteraceae fam. nov. within the order Ktedonobacterales isolated from Tengu-no-mugimeshi.</title>
        <authorList>
            <person name="Wang C.M."/>
            <person name="Zheng Y."/>
            <person name="Sakai Y."/>
            <person name="Toyoda A."/>
            <person name="Minakuchi Y."/>
            <person name="Abe K."/>
            <person name="Yokota A."/>
            <person name="Yabe S."/>
        </authorList>
    </citation>
    <scope>NUCLEOTIDE SEQUENCE [LARGE SCALE GENOMIC DNA]</scope>
    <source>
        <strain evidence="3">Uno11</strain>
    </source>
</reference>
<dbReference type="EMBL" id="BIFS01000002">
    <property type="protein sequence ID" value="GCE23603.1"/>
    <property type="molecule type" value="Genomic_DNA"/>
</dbReference>
<dbReference type="OrthoDB" id="137734at2"/>